<evidence type="ECO:0000256" key="2">
    <source>
        <dbReference type="ARBA" id="ARBA00022741"/>
    </source>
</evidence>
<dbReference type="InterPro" id="IPR027417">
    <property type="entry name" value="P-loop_NTPase"/>
</dbReference>
<evidence type="ECO:0000256" key="1">
    <source>
        <dbReference type="ARBA" id="ARBA00022448"/>
    </source>
</evidence>
<dbReference type="CDD" id="cd03230">
    <property type="entry name" value="ABC_DR_subfamily_A"/>
    <property type="match status" value="1"/>
</dbReference>
<dbReference type="PANTHER" id="PTHR42939:SF1">
    <property type="entry name" value="ABC TRANSPORTER ATP-BINDING PROTEIN ALBC-RELATED"/>
    <property type="match status" value="1"/>
</dbReference>
<evidence type="ECO:0000313" key="7">
    <source>
        <dbReference type="Proteomes" id="UP000639274"/>
    </source>
</evidence>
<dbReference type="Gene3D" id="3.40.50.300">
    <property type="entry name" value="P-loop containing nucleotide triphosphate hydrolases"/>
    <property type="match status" value="1"/>
</dbReference>
<name>A0A975ARN7_9GAMM</name>
<protein>
    <submittedName>
        <fullName evidence="6">ABC transporter ATP-binding protein</fullName>
    </submittedName>
</protein>
<dbReference type="InterPro" id="IPR051782">
    <property type="entry name" value="ABC_Transporter_VariousFunc"/>
</dbReference>
<feature type="region of interest" description="Disordered" evidence="4">
    <location>
        <begin position="1"/>
        <end position="24"/>
    </location>
</feature>
<evidence type="ECO:0000256" key="3">
    <source>
        <dbReference type="ARBA" id="ARBA00022840"/>
    </source>
</evidence>
<dbReference type="PANTHER" id="PTHR42939">
    <property type="entry name" value="ABC TRANSPORTER ATP-BINDING PROTEIN ALBC-RELATED"/>
    <property type="match status" value="1"/>
</dbReference>
<organism evidence="6 7">
    <name type="scientific">Agrilutibacter solisilvae</name>
    <dbReference type="NCBI Taxonomy" id="2763317"/>
    <lineage>
        <taxon>Bacteria</taxon>
        <taxon>Pseudomonadati</taxon>
        <taxon>Pseudomonadota</taxon>
        <taxon>Gammaproteobacteria</taxon>
        <taxon>Lysobacterales</taxon>
        <taxon>Lysobacteraceae</taxon>
        <taxon>Agrilutibacter</taxon>
    </lineage>
</organism>
<feature type="domain" description="ABC transporter" evidence="5">
    <location>
        <begin position="54"/>
        <end position="279"/>
    </location>
</feature>
<dbReference type="PROSITE" id="PS50893">
    <property type="entry name" value="ABC_TRANSPORTER_2"/>
    <property type="match status" value="1"/>
</dbReference>
<reference evidence="6 7" key="1">
    <citation type="submission" date="2021-03" db="EMBL/GenBank/DDBJ databases">
        <title>Lysobacter sp. nov. isolated from soil of gangwondo yeongwol, south Korea.</title>
        <authorList>
            <person name="Kim K.R."/>
            <person name="Kim K.H."/>
            <person name="Jeon C.O."/>
        </authorList>
    </citation>
    <scope>NUCLEOTIDE SEQUENCE [LARGE SCALE GENOMIC DNA]</scope>
    <source>
        <strain evidence="6 7">R19</strain>
    </source>
</reference>
<sequence length="335" mass="37081">MAAGRRTHPPAGPEHRRTAVQRPQGRCAVNAAFDTTAPSPSPAHNAAGATGSVVTARNLRKVYRSKAALNDTSFDIPTGRIVGLIGPNGAGKTTALKAMLGLIQFDGHMSVLGRDPRTQRDDLMRDVCFIADVAVLPRWMKVKDAIEFVSGVHPRFDRAKCQSYLDKTQLTPNMKVREMSKGMIVQLHLALVMAIDAKLLVLDEPTLGLDILYRKQFYQRLLEDYFDEEKTIIVTTHQVEEIEHILTDVMFIRDGKIVIDAPMDDIANRYVEVLVDAGKQDEARRLRPIDERALPFGKTVMLFDGIDQGQLSALGETRTPGLADLFVATMKGTYA</sequence>
<evidence type="ECO:0000256" key="4">
    <source>
        <dbReference type="SAM" id="MobiDB-lite"/>
    </source>
</evidence>
<dbReference type="AlphaFoldDB" id="A0A975ARN7"/>
<dbReference type="InterPro" id="IPR003439">
    <property type="entry name" value="ABC_transporter-like_ATP-bd"/>
</dbReference>
<dbReference type="SUPFAM" id="SSF52540">
    <property type="entry name" value="P-loop containing nucleoside triphosphate hydrolases"/>
    <property type="match status" value="1"/>
</dbReference>
<dbReference type="GO" id="GO:0016887">
    <property type="term" value="F:ATP hydrolysis activity"/>
    <property type="evidence" value="ECO:0007669"/>
    <property type="project" value="InterPro"/>
</dbReference>
<dbReference type="Proteomes" id="UP000639274">
    <property type="component" value="Chromosome"/>
</dbReference>
<keyword evidence="3 6" id="KW-0067">ATP-binding</keyword>
<dbReference type="SMART" id="SM00382">
    <property type="entry name" value="AAA"/>
    <property type="match status" value="1"/>
</dbReference>
<dbReference type="KEGG" id="lsf:I8J32_011720"/>
<gene>
    <name evidence="6" type="ORF">I8J32_011720</name>
</gene>
<dbReference type="EMBL" id="CP071518">
    <property type="protein sequence ID" value="QSX77423.1"/>
    <property type="molecule type" value="Genomic_DNA"/>
</dbReference>
<keyword evidence="2" id="KW-0547">Nucleotide-binding</keyword>
<keyword evidence="7" id="KW-1185">Reference proteome</keyword>
<dbReference type="Pfam" id="PF00005">
    <property type="entry name" value="ABC_tran"/>
    <property type="match status" value="1"/>
</dbReference>
<evidence type="ECO:0000313" key="6">
    <source>
        <dbReference type="EMBL" id="QSX77423.1"/>
    </source>
</evidence>
<dbReference type="InterPro" id="IPR003593">
    <property type="entry name" value="AAA+_ATPase"/>
</dbReference>
<evidence type="ECO:0000259" key="5">
    <source>
        <dbReference type="PROSITE" id="PS50893"/>
    </source>
</evidence>
<keyword evidence="1" id="KW-0813">Transport</keyword>
<accession>A0A975ARN7</accession>
<proteinExistence type="predicted"/>
<dbReference type="GO" id="GO:0005524">
    <property type="term" value="F:ATP binding"/>
    <property type="evidence" value="ECO:0007669"/>
    <property type="project" value="UniProtKB-KW"/>
</dbReference>